<dbReference type="OrthoDB" id="9995306at2759"/>
<dbReference type="Proteomes" id="UP000014978">
    <property type="component" value="Unassembled WGS sequence"/>
</dbReference>
<dbReference type="HOGENOM" id="CLU_2414731_0_0_1"/>
<gene>
    <name evidence="1" type="ORF">SLOPH_2730</name>
</gene>
<dbReference type="VEuPathDB" id="MicrosporidiaDB:SLOPH_2730"/>
<dbReference type="InParanoid" id="S7XPN4"/>
<dbReference type="EMBL" id="ATCN01001152">
    <property type="protein sequence ID" value="EPR77908.1"/>
    <property type="molecule type" value="Genomic_DNA"/>
</dbReference>
<reference evidence="2" key="1">
    <citation type="journal article" date="2013" name="PLoS Genet.">
        <title>The genome of Spraguea lophii and the basis of host-microsporidian interactions.</title>
        <authorList>
            <person name="Campbell S.E."/>
            <person name="Williams T.A."/>
            <person name="Yousuf A."/>
            <person name="Soanes D.M."/>
            <person name="Paszkiewicz K.H."/>
            <person name="Williams B.A.P."/>
        </authorList>
    </citation>
    <scope>NUCLEOTIDE SEQUENCE [LARGE SCALE GENOMIC DNA]</scope>
    <source>
        <strain evidence="2">42_110</strain>
    </source>
</reference>
<comment type="caution">
    <text evidence="1">The sequence shown here is derived from an EMBL/GenBank/DDBJ whole genome shotgun (WGS) entry which is preliminary data.</text>
</comment>
<dbReference type="AlphaFoldDB" id="S7XPN4"/>
<protein>
    <submittedName>
        <fullName evidence="1">Uncharacterized protein</fullName>
    </submittedName>
</protein>
<organism evidence="1 2">
    <name type="scientific">Spraguea lophii (strain 42_110)</name>
    <name type="common">Microsporidian parasite</name>
    <dbReference type="NCBI Taxonomy" id="1358809"/>
    <lineage>
        <taxon>Eukaryota</taxon>
        <taxon>Fungi</taxon>
        <taxon>Fungi incertae sedis</taxon>
        <taxon>Microsporidia</taxon>
        <taxon>Spragueidae</taxon>
        <taxon>Spraguea</taxon>
    </lineage>
</organism>
<accession>S7XPN4</accession>
<sequence>MELRNKDNILVVDDMYTYNSFIGEIDSNGIFIYRSDSFCSKDFYLYDYIIELIPPKSGLSNVLDGYIVIRNREEIVYKTKYKIERDNIKYFL</sequence>
<keyword evidence="2" id="KW-1185">Reference proteome</keyword>
<proteinExistence type="predicted"/>
<evidence type="ECO:0000313" key="1">
    <source>
        <dbReference type="EMBL" id="EPR77908.1"/>
    </source>
</evidence>
<evidence type="ECO:0000313" key="2">
    <source>
        <dbReference type="Proteomes" id="UP000014978"/>
    </source>
</evidence>
<name>S7XPN4_SPRLO</name>